<dbReference type="RefSeq" id="WP_095638488.1">
    <property type="nucleotide sequence ID" value="NZ_NSJZ01000001.1"/>
</dbReference>
<dbReference type="Proteomes" id="UP000218023">
    <property type="component" value="Unassembled WGS sequence"/>
</dbReference>
<reference evidence="2 3" key="1">
    <citation type="submission" date="2017-09" db="EMBL/GenBank/DDBJ databases">
        <title>Paracoccus alkalisoli sp. nov., isolated from saline alkaline soil.</title>
        <authorList>
            <person name="Dong X."/>
            <person name="Zhang G."/>
        </authorList>
    </citation>
    <scope>NUCLEOTIDE SEQUENCE [LARGE SCALE GENOMIC DNA]</scope>
    <source>
        <strain evidence="2 3">WN007</strain>
    </source>
</reference>
<dbReference type="Gene3D" id="1.10.10.10">
    <property type="entry name" value="Winged helix-like DNA-binding domain superfamily/Winged helix DNA-binding domain"/>
    <property type="match status" value="1"/>
</dbReference>
<name>A0A2A2GP45_9RHOB</name>
<dbReference type="PANTHER" id="PTHR30432">
    <property type="entry name" value="TRANSCRIPTIONAL REGULATOR MODE"/>
    <property type="match status" value="1"/>
</dbReference>
<dbReference type="PANTHER" id="PTHR30432:SF1">
    <property type="entry name" value="DNA-BINDING TRANSCRIPTIONAL DUAL REGULATOR MODE"/>
    <property type="match status" value="1"/>
</dbReference>
<evidence type="ECO:0000313" key="2">
    <source>
        <dbReference type="EMBL" id="PAU98769.1"/>
    </source>
</evidence>
<evidence type="ECO:0000259" key="1">
    <source>
        <dbReference type="Pfam" id="PF00126"/>
    </source>
</evidence>
<proteinExistence type="predicted"/>
<dbReference type="InterPro" id="IPR051815">
    <property type="entry name" value="Molybdate_resp_trans_reg"/>
</dbReference>
<feature type="domain" description="HTH lysR-type" evidence="1">
    <location>
        <begin position="30"/>
        <end position="88"/>
    </location>
</feature>
<keyword evidence="3" id="KW-1185">Reference proteome</keyword>
<sequence length="123" mass="12903">MSAPRLHPEFFIRLFLNDSAMLGPGKAALLDGIARTGSISAAGREMGMSYKRAWMLVETLNAMFRAPLVESARGGAGGGGATLTETGQQVLALYRGIEAAAAEVNAHRIAALKALQTDTSGRK</sequence>
<dbReference type="AlphaFoldDB" id="A0A2A2GP45"/>
<accession>A0A2A2GP45</accession>
<dbReference type="GO" id="GO:0003700">
    <property type="term" value="F:DNA-binding transcription factor activity"/>
    <property type="evidence" value="ECO:0007669"/>
    <property type="project" value="InterPro"/>
</dbReference>
<dbReference type="EMBL" id="NSJZ01000001">
    <property type="protein sequence ID" value="PAU98769.1"/>
    <property type="molecule type" value="Genomic_DNA"/>
</dbReference>
<evidence type="ECO:0000313" key="3">
    <source>
        <dbReference type="Proteomes" id="UP000218023"/>
    </source>
</evidence>
<comment type="caution">
    <text evidence="2">The sequence shown here is derived from an EMBL/GenBank/DDBJ whole genome shotgun (WGS) entry which is preliminary data.</text>
</comment>
<dbReference type="OrthoDB" id="9800709at2"/>
<dbReference type="InterPro" id="IPR036390">
    <property type="entry name" value="WH_DNA-bd_sf"/>
</dbReference>
<dbReference type="InterPro" id="IPR036388">
    <property type="entry name" value="WH-like_DNA-bd_sf"/>
</dbReference>
<dbReference type="SUPFAM" id="SSF46785">
    <property type="entry name" value="Winged helix' DNA-binding domain"/>
    <property type="match status" value="1"/>
</dbReference>
<protein>
    <submittedName>
        <fullName evidence="2">Molybdenum-binding transcriptional regulator</fullName>
    </submittedName>
</protein>
<dbReference type="Pfam" id="PF00126">
    <property type="entry name" value="HTH_1"/>
    <property type="match status" value="1"/>
</dbReference>
<dbReference type="InterPro" id="IPR000847">
    <property type="entry name" value="LysR_HTH_N"/>
</dbReference>
<organism evidence="2 3">
    <name type="scientific">Paracoccus salipaludis</name>
    <dbReference type="NCBI Taxonomy" id="2032623"/>
    <lineage>
        <taxon>Bacteria</taxon>
        <taxon>Pseudomonadati</taxon>
        <taxon>Pseudomonadota</taxon>
        <taxon>Alphaproteobacteria</taxon>
        <taxon>Rhodobacterales</taxon>
        <taxon>Paracoccaceae</taxon>
        <taxon>Paracoccus</taxon>
    </lineage>
</organism>
<gene>
    <name evidence="2" type="ORF">CK240_01120</name>
</gene>